<protein>
    <submittedName>
        <fullName evidence="2">Uncharacterized protein</fullName>
    </submittedName>
</protein>
<comment type="caution">
    <text evidence="2">The sequence shown here is derived from an EMBL/GenBank/DDBJ whole genome shotgun (WGS) entry which is preliminary data.</text>
</comment>
<proteinExistence type="predicted"/>
<dbReference type="EMBL" id="BDIP01007169">
    <property type="protein sequence ID" value="GIQ91114.1"/>
    <property type="molecule type" value="Genomic_DNA"/>
</dbReference>
<feature type="region of interest" description="Disordered" evidence="1">
    <location>
        <begin position="1"/>
        <end position="27"/>
    </location>
</feature>
<reference evidence="2 3" key="1">
    <citation type="journal article" date="2018" name="PLoS ONE">
        <title>The draft genome of Kipferlia bialata reveals reductive genome evolution in fornicate parasites.</title>
        <authorList>
            <person name="Tanifuji G."/>
            <person name="Takabayashi S."/>
            <person name="Kume K."/>
            <person name="Takagi M."/>
            <person name="Nakayama T."/>
            <person name="Kamikawa R."/>
            <person name="Inagaki Y."/>
            <person name="Hashimoto T."/>
        </authorList>
    </citation>
    <scope>NUCLEOTIDE SEQUENCE [LARGE SCALE GENOMIC DNA]</scope>
    <source>
        <strain evidence="2">NY0173</strain>
    </source>
</reference>
<sequence length="128" mass="14649">DREREREAVPERETCRDAGRGKRRGVPRFSGEADVVAPETLYGFMGGVCNLVDGEDDLDKRGSRGLDDQPERRQSDTKYAGPPVPLDLDNRQMVQSTSRWLMDRYLPHDGGDYQTDLDRQEREAHAER</sequence>
<feature type="non-terminal residue" evidence="2">
    <location>
        <position position="128"/>
    </location>
</feature>
<dbReference type="AlphaFoldDB" id="A0A9K3DC08"/>
<evidence type="ECO:0000313" key="2">
    <source>
        <dbReference type="EMBL" id="GIQ91114.1"/>
    </source>
</evidence>
<dbReference type="OrthoDB" id="10253864at2759"/>
<gene>
    <name evidence="2" type="ORF">KIPB_014209</name>
</gene>
<evidence type="ECO:0000256" key="1">
    <source>
        <dbReference type="SAM" id="MobiDB-lite"/>
    </source>
</evidence>
<feature type="region of interest" description="Disordered" evidence="1">
    <location>
        <begin position="54"/>
        <end position="91"/>
    </location>
</feature>
<keyword evidence="3" id="KW-1185">Reference proteome</keyword>
<dbReference type="Proteomes" id="UP000265618">
    <property type="component" value="Unassembled WGS sequence"/>
</dbReference>
<evidence type="ECO:0000313" key="3">
    <source>
        <dbReference type="Proteomes" id="UP000265618"/>
    </source>
</evidence>
<feature type="compositionally biased region" description="Basic and acidic residues" evidence="1">
    <location>
        <begin position="1"/>
        <end position="20"/>
    </location>
</feature>
<feature type="non-terminal residue" evidence="2">
    <location>
        <position position="1"/>
    </location>
</feature>
<name>A0A9K3DC08_9EUKA</name>
<organism evidence="2 3">
    <name type="scientific">Kipferlia bialata</name>
    <dbReference type="NCBI Taxonomy" id="797122"/>
    <lineage>
        <taxon>Eukaryota</taxon>
        <taxon>Metamonada</taxon>
        <taxon>Carpediemonas-like organisms</taxon>
        <taxon>Kipferlia</taxon>
    </lineage>
</organism>
<feature type="compositionally biased region" description="Basic and acidic residues" evidence="1">
    <location>
        <begin position="58"/>
        <end position="76"/>
    </location>
</feature>
<accession>A0A9K3DC08</accession>
<feature type="region of interest" description="Disordered" evidence="1">
    <location>
        <begin position="105"/>
        <end position="128"/>
    </location>
</feature>